<keyword evidence="1" id="KW-1133">Transmembrane helix</keyword>
<dbReference type="Pfam" id="PF14121">
    <property type="entry name" value="Porin_10"/>
    <property type="match status" value="1"/>
</dbReference>
<evidence type="ECO:0008006" key="4">
    <source>
        <dbReference type="Google" id="ProtNLM"/>
    </source>
</evidence>
<gene>
    <name evidence="2" type="ORF">C5O25_03035</name>
</gene>
<keyword evidence="1" id="KW-0472">Membrane</keyword>
<organism evidence="2 3">
    <name type="scientific">Paramuribaculum intestinale</name>
    <dbReference type="NCBI Taxonomy" id="2094151"/>
    <lineage>
        <taxon>Bacteria</taxon>
        <taxon>Pseudomonadati</taxon>
        <taxon>Bacteroidota</taxon>
        <taxon>Bacteroidia</taxon>
        <taxon>Bacteroidales</taxon>
        <taxon>Muribaculaceae</taxon>
        <taxon>Paramuribaculum</taxon>
    </lineage>
</organism>
<keyword evidence="1" id="KW-0812">Transmembrane</keyword>
<evidence type="ECO:0000256" key="1">
    <source>
        <dbReference type="SAM" id="Phobius"/>
    </source>
</evidence>
<evidence type="ECO:0000313" key="2">
    <source>
        <dbReference type="EMBL" id="PWB08867.1"/>
    </source>
</evidence>
<feature type="transmembrane region" description="Helical" evidence="1">
    <location>
        <begin position="29"/>
        <end position="45"/>
    </location>
</feature>
<comment type="caution">
    <text evidence="2">The sequence shown here is derived from an EMBL/GenBank/DDBJ whole genome shotgun (WGS) entry which is preliminary data.</text>
</comment>
<evidence type="ECO:0000313" key="3">
    <source>
        <dbReference type="Proteomes" id="UP000244925"/>
    </source>
</evidence>
<dbReference type="Proteomes" id="UP000244925">
    <property type="component" value="Unassembled WGS sequence"/>
</dbReference>
<dbReference type="EMBL" id="PUBV01000004">
    <property type="protein sequence ID" value="PWB08867.1"/>
    <property type="molecule type" value="Genomic_DNA"/>
</dbReference>
<name>A0A2V1J0E0_9BACT</name>
<accession>A0A2V1J0E0</accession>
<keyword evidence="3" id="KW-1185">Reference proteome</keyword>
<sequence length="686" mass="77435">MACAGTKKRQIHRNHDQFLRNFADMLRRAIPLIIFCIAACLGAAGQKKATVIAPSYAWSMLPPLGLHESATIDTLLFDYSMESVPSAVSPAWVSTGNLGSPGINMILADRPAMSDFYFRDAIRHWIPMQGNHKFYNTRIPMTLVSYNTSGGRETAQDRLQADFSGNVNSRLQFGASVDYLYSKGSYANQADKNLAWGLSSSYMGDRYELQTFINHYNLVAKENGGITDDLYITNPEVLQGGSAKIDAKSIPTFLTGAHSRVTGSEFMANSRYKVGYWHVTPPNDSIPGDTIEHRTYIPVSSFIWTLDYNKARHVFDNTVPAAAEDFWRNTYLSDGYTHDNTSYWSLSNTLGVSLLEGFHKYAKAGLAAYVTHEIRRYNQTVDSIPLTGIDRPEGLTPYPFDSKLRPKVTENLLYVGGQLTKQSGRLLRYDVTGRLGIAGTAAGDVRVNANLSTLFRLKDDTVRINGYFNFSNEEAPLLMRQYVSNHFIWKNDFGKTRRVKAGGWLRIPLTGTYINAGVENIQNLIYFGPDCLPVQHKGSVQVVSVNLRQNFSYRALNWQNNITYQVTSDQAVLPAPKLAINSNLFVYFKVARVLEVQLGLDCDYYTRYYSPSYQPATMAFYNQREIEVGNYPFMNLYANMKLSRTRFYVMMSHINQGLTGKNYFAMPHYPMNPRRFQLGLSVDFAN</sequence>
<reference evidence="3" key="1">
    <citation type="submission" date="2018-02" db="EMBL/GenBank/DDBJ databases">
        <authorList>
            <person name="Clavel T."/>
            <person name="Strowig T."/>
        </authorList>
    </citation>
    <scope>NUCLEOTIDE SEQUENCE [LARGE SCALE GENOMIC DNA]</scope>
    <source>
        <strain evidence="3">DSM 100764</strain>
    </source>
</reference>
<proteinExistence type="predicted"/>
<dbReference type="SUPFAM" id="SSF56935">
    <property type="entry name" value="Porins"/>
    <property type="match status" value="1"/>
</dbReference>
<dbReference type="InterPro" id="IPR025631">
    <property type="entry name" value="Porin_10"/>
</dbReference>
<dbReference type="AlphaFoldDB" id="A0A2V1J0E0"/>
<protein>
    <recommendedName>
        <fullName evidence="4">Porin</fullName>
    </recommendedName>
</protein>